<organism evidence="1">
    <name type="scientific">Anguilla anguilla</name>
    <name type="common">European freshwater eel</name>
    <name type="synonym">Muraena anguilla</name>
    <dbReference type="NCBI Taxonomy" id="7936"/>
    <lineage>
        <taxon>Eukaryota</taxon>
        <taxon>Metazoa</taxon>
        <taxon>Chordata</taxon>
        <taxon>Craniata</taxon>
        <taxon>Vertebrata</taxon>
        <taxon>Euteleostomi</taxon>
        <taxon>Actinopterygii</taxon>
        <taxon>Neopterygii</taxon>
        <taxon>Teleostei</taxon>
        <taxon>Anguilliformes</taxon>
        <taxon>Anguillidae</taxon>
        <taxon>Anguilla</taxon>
    </lineage>
</organism>
<reference evidence="1" key="2">
    <citation type="journal article" date="2015" name="Fish Shellfish Immunol.">
        <title>Early steps in the European eel (Anguilla anguilla)-Vibrio vulnificus interaction in the gills: Role of the RtxA13 toxin.</title>
        <authorList>
            <person name="Callol A."/>
            <person name="Pajuelo D."/>
            <person name="Ebbesson L."/>
            <person name="Teles M."/>
            <person name="MacKenzie S."/>
            <person name="Amaro C."/>
        </authorList>
    </citation>
    <scope>NUCLEOTIDE SEQUENCE</scope>
</reference>
<reference evidence="1" key="1">
    <citation type="submission" date="2014-11" db="EMBL/GenBank/DDBJ databases">
        <authorList>
            <person name="Amaro Gonzalez C."/>
        </authorList>
    </citation>
    <scope>NUCLEOTIDE SEQUENCE</scope>
</reference>
<sequence>MFINAKGVFENILHEHERHLMFCIAVQTKATPRL</sequence>
<evidence type="ECO:0000313" key="1">
    <source>
        <dbReference type="EMBL" id="JAH32968.1"/>
    </source>
</evidence>
<protein>
    <submittedName>
        <fullName evidence="1">Uncharacterized protein</fullName>
    </submittedName>
</protein>
<accession>A0A0E9RXK0</accession>
<dbReference type="EMBL" id="GBXM01075609">
    <property type="protein sequence ID" value="JAH32968.1"/>
    <property type="molecule type" value="Transcribed_RNA"/>
</dbReference>
<proteinExistence type="predicted"/>
<name>A0A0E9RXK0_ANGAN</name>
<dbReference type="AlphaFoldDB" id="A0A0E9RXK0"/>